<evidence type="ECO:0000313" key="1">
    <source>
        <dbReference type="EMBL" id="KAF2882552.1"/>
    </source>
</evidence>
<dbReference type="AlphaFoldDB" id="A0A8K0FZH4"/>
<proteinExistence type="predicted"/>
<organism evidence="1 2">
    <name type="scientific">Ignelater luminosus</name>
    <name type="common">Cucubano</name>
    <name type="synonym">Pyrophorus luminosus</name>
    <dbReference type="NCBI Taxonomy" id="2038154"/>
    <lineage>
        <taxon>Eukaryota</taxon>
        <taxon>Metazoa</taxon>
        <taxon>Ecdysozoa</taxon>
        <taxon>Arthropoda</taxon>
        <taxon>Hexapoda</taxon>
        <taxon>Insecta</taxon>
        <taxon>Pterygota</taxon>
        <taxon>Neoptera</taxon>
        <taxon>Endopterygota</taxon>
        <taxon>Coleoptera</taxon>
        <taxon>Polyphaga</taxon>
        <taxon>Elateriformia</taxon>
        <taxon>Elateroidea</taxon>
        <taxon>Elateridae</taxon>
        <taxon>Agrypninae</taxon>
        <taxon>Pyrophorini</taxon>
        <taxon>Ignelater</taxon>
    </lineage>
</organism>
<reference evidence="1" key="1">
    <citation type="submission" date="2019-08" db="EMBL/GenBank/DDBJ databases">
        <title>The genome of the North American firefly Photinus pyralis.</title>
        <authorList>
            <consortium name="Photinus pyralis genome working group"/>
            <person name="Fallon T.R."/>
            <person name="Sander Lower S.E."/>
            <person name="Weng J.-K."/>
        </authorList>
    </citation>
    <scope>NUCLEOTIDE SEQUENCE</scope>
    <source>
        <strain evidence="1">TRF0915ILg1</strain>
        <tissue evidence="1">Whole body</tissue>
    </source>
</reference>
<keyword evidence="2" id="KW-1185">Reference proteome</keyword>
<dbReference type="Proteomes" id="UP000801492">
    <property type="component" value="Unassembled WGS sequence"/>
</dbReference>
<dbReference type="OrthoDB" id="6770368at2759"/>
<evidence type="ECO:0000313" key="2">
    <source>
        <dbReference type="Proteomes" id="UP000801492"/>
    </source>
</evidence>
<accession>A0A8K0FZH4</accession>
<comment type="caution">
    <text evidence="1">The sequence shown here is derived from an EMBL/GenBank/DDBJ whole genome shotgun (WGS) entry which is preliminary data.</text>
</comment>
<gene>
    <name evidence="1" type="ORF">ILUMI_23630</name>
</gene>
<sequence>MKFINVLQKNPDLNEVIQVFKNPNADPEIIAKAGERFLLKLYSYINVKSKKSIGICDNSQVPSQDSDEEEETETVFVQTYDEIENEEDCYETDNPIADDVEEISVCDVLVGTKDDELATPGSSRTAKRRKMR</sequence>
<name>A0A8K0FZH4_IGNLU</name>
<protein>
    <submittedName>
        <fullName evidence="1">Uncharacterized protein</fullName>
    </submittedName>
</protein>
<dbReference type="EMBL" id="VTPC01090607">
    <property type="protein sequence ID" value="KAF2882552.1"/>
    <property type="molecule type" value="Genomic_DNA"/>
</dbReference>